<proteinExistence type="predicted"/>
<evidence type="ECO:0000256" key="1">
    <source>
        <dbReference type="SAM" id="Phobius"/>
    </source>
</evidence>
<gene>
    <name evidence="2" type="ORF">ACFOZY_00030</name>
</gene>
<comment type="caution">
    <text evidence="2">The sequence shown here is derived from an EMBL/GenBank/DDBJ whole genome shotgun (WGS) entry which is preliminary data.</text>
</comment>
<evidence type="ECO:0000313" key="3">
    <source>
        <dbReference type="Proteomes" id="UP001595817"/>
    </source>
</evidence>
<dbReference type="RefSeq" id="WP_378150902.1">
    <property type="nucleotide sequence ID" value="NZ_JBHSEC010000001.1"/>
</dbReference>
<accession>A0ABV8WZW5</accession>
<dbReference type="Proteomes" id="UP001595817">
    <property type="component" value="Unassembled WGS sequence"/>
</dbReference>
<feature type="transmembrane region" description="Helical" evidence="1">
    <location>
        <begin position="102"/>
        <end position="126"/>
    </location>
</feature>
<sequence length="133" mass="14783">MSEKWSLRLIRIAAIFGLIGTILGSHMAGSGSYAFRPIHAHILLVGWLSMFAWGVFYRLYTVKYKKLVNLHGWTAILGAIGLTAGMWLQFIKPFNVPDTFALIFYIVGGTILLISFGLFVIVTFLADKGRSKA</sequence>
<keyword evidence="1" id="KW-0472">Membrane</keyword>
<dbReference type="EMBL" id="JBHSEC010000001">
    <property type="protein sequence ID" value="MFC4408810.1"/>
    <property type="molecule type" value="Genomic_DNA"/>
</dbReference>
<keyword evidence="1" id="KW-1133">Transmembrane helix</keyword>
<keyword evidence="3" id="KW-1185">Reference proteome</keyword>
<feature type="transmembrane region" description="Helical" evidence="1">
    <location>
        <begin position="72"/>
        <end position="90"/>
    </location>
</feature>
<protein>
    <recommendedName>
        <fullName evidence="4">Cytochrome C and Quinol oxidase polypeptide I</fullName>
    </recommendedName>
</protein>
<feature type="transmembrane region" description="Helical" evidence="1">
    <location>
        <begin position="41"/>
        <end position="60"/>
    </location>
</feature>
<reference evidence="3" key="1">
    <citation type="journal article" date="2019" name="Int. J. Syst. Evol. Microbiol.">
        <title>The Global Catalogue of Microorganisms (GCM) 10K type strain sequencing project: providing services to taxonomists for standard genome sequencing and annotation.</title>
        <authorList>
            <consortium name="The Broad Institute Genomics Platform"/>
            <consortium name="The Broad Institute Genome Sequencing Center for Infectious Disease"/>
            <person name="Wu L."/>
            <person name="Ma J."/>
        </authorList>
    </citation>
    <scope>NUCLEOTIDE SEQUENCE [LARGE SCALE GENOMIC DNA]</scope>
    <source>
        <strain evidence="3">CCUG 59778</strain>
    </source>
</reference>
<keyword evidence="1" id="KW-0812">Transmembrane</keyword>
<evidence type="ECO:0008006" key="4">
    <source>
        <dbReference type="Google" id="ProtNLM"/>
    </source>
</evidence>
<organism evidence="2 3">
    <name type="scientific">Chungangia koreensis</name>
    <dbReference type="NCBI Taxonomy" id="752657"/>
    <lineage>
        <taxon>Bacteria</taxon>
        <taxon>Bacillati</taxon>
        <taxon>Bacillota</taxon>
        <taxon>Bacilli</taxon>
        <taxon>Lactobacillales</taxon>
        <taxon>Chungangia</taxon>
    </lineage>
</organism>
<evidence type="ECO:0000313" key="2">
    <source>
        <dbReference type="EMBL" id="MFC4408810.1"/>
    </source>
</evidence>
<name>A0ABV8WZW5_9LACT</name>
<dbReference type="InterPro" id="IPR036927">
    <property type="entry name" value="Cyt_c_oxase-like_su1_sf"/>
</dbReference>
<feature type="transmembrane region" description="Helical" evidence="1">
    <location>
        <begin position="12"/>
        <end position="35"/>
    </location>
</feature>
<dbReference type="Gene3D" id="1.20.210.10">
    <property type="entry name" value="Cytochrome c oxidase-like, subunit I domain"/>
    <property type="match status" value="1"/>
</dbReference>